<name>A0A1I6MHW5_9RHOB</name>
<accession>A0A1I6MHW5</accession>
<organism evidence="2 3">
    <name type="scientific">Yoonia litorea</name>
    <dbReference type="NCBI Taxonomy" id="1123755"/>
    <lineage>
        <taxon>Bacteria</taxon>
        <taxon>Pseudomonadati</taxon>
        <taxon>Pseudomonadota</taxon>
        <taxon>Alphaproteobacteria</taxon>
        <taxon>Rhodobacterales</taxon>
        <taxon>Paracoccaceae</taxon>
        <taxon>Yoonia</taxon>
    </lineage>
</organism>
<dbReference type="Pfam" id="PF00795">
    <property type="entry name" value="CN_hydrolase"/>
    <property type="match status" value="1"/>
</dbReference>
<evidence type="ECO:0000259" key="1">
    <source>
        <dbReference type="PROSITE" id="PS50263"/>
    </source>
</evidence>
<dbReference type="AlphaFoldDB" id="A0A1I6MHW5"/>
<dbReference type="InterPro" id="IPR003010">
    <property type="entry name" value="C-N_Hydrolase"/>
</dbReference>
<evidence type="ECO:0000313" key="3">
    <source>
        <dbReference type="Proteomes" id="UP000198926"/>
    </source>
</evidence>
<sequence length="292" mass="31438">MKIATCAYQPQWHPDRESLQAKLEARVADAARDGAEIIVFPEYAGVEAGLIGPSQDNSPTGWVASLMPHYDWWTELHSNLAQKYGLHILAGSLPRHAGRKATNAASFCAPTGKVVIQDKMILTPYERREMKLAAGDDLKLIDTPLGKIGILICYDSEFPLLARTLVAAGAEVILVPSCTEAPAGQTRVRQSCRARAIEGQCLVVQAPLAGIVSDCEIIDVSTGRAGIFCPPDIGLPPDGIIAQGLTDDTAWVIADVDLAPISAVRTTGHVGNFSHWEEQDSRLNHITTVSLR</sequence>
<dbReference type="Gene3D" id="3.60.110.10">
    <property type="entry name" value="Carbon-nitrogen hydrolase"/>
    <property type="match status" value="1"/>
</dbReference>
<dbReference type="PANTHER" id="PTHR23088:SF50">
    <property type="entry name" value="HYDROLASE YHCX"/>
    <property type="match status" value="1"/>
</dbReference>
<dbReference type="STRING" id="1123755.SAMN05444714_1821"/>
<gene>
    <name evidence="2" type="ORF">SAMN05444714_1821</name>
</gene>
<dbReference type="InterPro" id="IPR036526">
    <property type="entry name" value="C-N_Hydrolase_sf"/>
</dbReference>
<dbReference type="OrthoDB" id="9811121at2"/>
<protein>
    <submittedName>
        <fullName evidence="2">Predicted amidohydrolase</fullName>
    </submittedName>
</protein>
<dbReference type="Proteomes" id="UP000198926">
    <property type="component" value="Unassembled WGS sequence"/>
</dbReference>
<feature type="domain" description="CN hydrolase" evidence="1">
    <location>
        <begin position="1"/>
        <end position="258"/>
    </location>
</feature>
<proteinExistence type="predicted"/>
<keyword evidence="3" id="KW-1185">Reference proteome</keyword>
<reference evidence="2 3" key="1">
    <citation type="submission" date="2016-10" db="EMBL/GenBank/DDBJ databases">
        <authorList>
            <person name="de Groot N.N."/>
        </authorList>
    </citation>
    <scope>NUCLEOTIDE SEQUENCE [LARGE SCALE GENOMIC DNA]</scope>
    <source>
        <strain evidence="2 3">DSM 29433</strain>
    </source>
</reference>
<evidence type="ECO:0000313" key="2">
    <source>
        <dbReference type="EMBL" id="SFS15197.1"/>
    </source>
</evidence>
<dbReference type="SUPFAM" id="SSF56317">
    <property type="entry name" value="Carbon-nitrogen hydrolase"/>
    <property type="match status" value="1"/>
</dbReference>
<dbReference type="PANTHER" id="PTHR23088">
    <property type="entry name" value="NITRILASE-RELATED"/>
    <property type="match status" value="1"/>
</dbReference>
<dbReference type="RefSeq" id="WP_090206674.1">
    <property type="nucleotide sequence ID" value="NZ_FOZM01000001.1"/>
</dbReference>
<dbReference type="GO" id="GO:0016787">
    <property type="term" value="F:hydrolase activity"/>
    <property type="evidence" value="ECO:0007669"/>
    <property type="project" value="UniProtKB-KW"/>
</dbReference>
<dbReference type="CDD" id="cd07574">
    <property type="entry name" value="nitrilase_Rim1_like"/>
    <property type="match status" value="1"/>
</dbReference>
<dbReference type="PROSITE" id="PS50263">
    <property type="entry name" value="CN_HYDROLASE"/>
    <property type="match status" value="1"/>
</dbReference>
<dbReference type="EMBL" id="FOZM01000001">
    <property type="protein sequence ID" value="SFS15197.1"/>
    <property type="molecule type" value="Genomic_DNA"/>
</dbReference>
<keyword evidence="2" id="KW-0378">Hydrolase</keyword>